<dbReference type="eggNOG" id="COG3270">
    <property type="taxonomic scope" value="Bacteria"/>
</dbReference>
<reference evidence="9 10" key="1">
    <citation type="journal article" date="2012" name="PLoS ONE">
        <title>The purine-utilizing bacterium Clostridium acidurici 9a: a genome-guided metabolic reconsideration.</title>
        <authorList>
            <person name="Hartwich K."/>
            <person name="Poehlein A."/>
            <person name="Daniel R."/>
        </authorList>
    </citation>
    <scope>NUCLEOTIDE SEQUENCE [LARGE SCALE GENOMIC DNA]</scope>
    <source>
        <strain evidence="10">ATCC 7906 / DSM 604 / BCRC 14475 / CIP 104303 / KCTC 5404 / NCIMB 10678 / 9a</strain>
    </source>
</reference>
<dbReference type="Gene3D" id="3.40.50.150">
    <property type="entry name" value="Vaccinia Virus protein VP39"/>
    <property type="match status" value="1"/>
</dbReference>
<dbReference type="PRINTS" id="PR02008">
    <property type="entry name" value="RCMTFAMILY"/>
</dbReference>
<dbReference type="NCBIfam" id="TIGR00446">
    <property type="entry name" value="nop2p"/>
    <property type="match status" value="1"/>
</dbReference>
<feature type="binding site" evidence="7">
    <location>
        <position position="134"/>
    </location>
    <ligand>
        <name>S-adenosyl-L-methionine</name>
        <dbReference type="ChEBI" id="CHEBI:59789"/>
    </ligand>
</feature>
<proteinExistence type="inferred from homology"/>
<dbReference type="PANTHER" id="PTHR22807:SF30">
    <property type="entry name" value="28S RRNA (CYTOSINE(4447)-C(5))-METHYLTRANSFERASE-RELATED"/>
    <property type="match status" value="1"/>
</dbReference>
<comment type="similarity">
    <text evidence="1 7">Belongs to the class I-like SAM-binding methyltransferase superfamily. RsmB/NOP family.</text>
</comment>
<dbReference type="KEGG" id="cad:Curi_c10650"/>
<feature type="binding site" evidence="7">
    <location>
        <position position="179"/>
    </location>
    <ligand>
        <name>S-adenosyl-L-methionine</name>
        <dbReference type="ChEBI" id="CHEBI:59789"/>
    </ligand>
</feature>
<protein>
    <submittedName>
        <fullName evidence="9">Ribosomal RNA small subunit methyltransferase F</fullName>
        <ecNumber evidence="9">2.1.1.-</ecNumber>
    </submittedName>
</protein>
<feature type="active site" description="Nucleophile" evidence="7">
    <location>
        <position position="232"/>
    </location>
</feature>
<dbReference type="EC" id="2.1.1.-" evidence="9"/>
<keyword evidence="3 7" id="KW-0489">Methyltransferase</keyword>
<dbReference type="Gene3D" id="3.30.70.1170">
    <property type="entry name" value="Sun protein, domain 3"/>
    <property type="match status" value="1"/>
</dbReference>
<comment type="caution">
    <text evidence="7">Lacks conserved residue(s) required for the propagation of feature annotation.</text>
</comment>
<dbReference type="PANTHER" id="PTHR22807">
    <property type="entry name" value="NOP2 YEAST -RELATED NOL1/NOP2/FMU SUN DOMAIN-CONTAINING"/>
    <property type="match status" value="1"/>
</dbReference>
<evidence type="ECO:0000256" key="2">
    <source>
        <dbReference type="ARBA" id="ARBA00022490"/>
    </source>
</evidence>
<dbReference type="AlphaFoldDB" id="K0AXZ5"/>
<evidence type="ECO:0000259" key="8">
    <source>
        <dbReference type="PROSITE" id="PS51686"/>
    </source>
</evidence>
<dbReference type="InterPro" id="IPR023267">
    <property type="entry name" value="RCMT"/>
</dbReference>
<sequence length="458" mass="52877">MKLPDLFLSRMENLLQDEYKSFLETYQQNHLKGLRINTLKISVEDYLSMSPFKLEQVPWIKEGFYIEEDELRPGKHPHYHCGLYYLQEPSAMIPVEVLDVKPNDKVLDISAAPGGKSTQIASKLNGTGLLVANDISPKRIKALYKNIELCGIKNAIITNESPEKLSNKFNSYFDKILVDAPCSGEGMFRRDPKSTKSWSDFSIEKCCGLQKEILEFVANMLKPGGRLVYSTCTFSPEENEGTIEWFLNKFPEFEVEEIKNIQELESGRPEWIDARQDLVKARRLWPHKTKGEGHFIVCLTKKEGCPKEGTDTKFKYENNEIEEYLKFINENFYMEKLDKRYTINVHRKQDKVYMIPDEAPDTSGIKVVNIGVYLGKIVKTRFEPSEAFAMSIKKDEFKNTISFDVNSIEAKKYLKGETIIIDGEKGWKLICIDNFPVGWAKLVDGVLKNNYCQEWRMN</sequence>
<keyword evidence="5 7" id="KW-0949">S-adenosyl-L-methionine</keyword>
<evidence type="ECO:0000256" key="6">
    <source>
        <dbReference type="ARBA" id="ARBA00022884"/>
    </source>
</evidence>
<organism evidence="9 10">
    <name type="scientific">Gottschalkia acidurici (strain ATCC 7906 / DSM 604 / BCRC 14475 / CIP 104303 / KCTC 5404 / NCIMB 10678 / 9a)</name>
    <name type="common">Clostridium acidurici</name>
    <dbReference type="NCBI Taxonomy" id="1128398"/>
    <lineage>
        <taxon>Bacteria</taxon>
        <taxon>Bacillati</taxon>
        <taxon>Bacillota</taxon>
        <taxon>Tissierellia</taxon>
        <taxon>Tissierellales</taxon>
        <taxon>Gottschalkiaceae</taxon>
        <taxon>Gottschalkia</taxon>
    </lineage>
</organism>
<dbReference type="PATRIC" id="fig|1128398.3.peg.1067"/>
<dbReference type="PROSITE" id="PS01153">
    <property type="entry name" value="NOL1_NOP2_SUN"/>
    <property type="match status" value="1"/>
</dbReference>
<dbReference type="eggNOG" id="COG0144">
    <property type="taxonomic scope" value="Bacteria"/>
</dbReference>
<dbReference type="InterPro" id="IPR011023">
    <property type="entry name" value="Nop2p"/>
</dbReference>
<dbReference type="Proteomes" id="UP000006094">
    <property type="component" value="Chromosome"/>
</dbReference>
<keyword evidence="6 7" id="KW-0694">RNA-binding</keyword>
<keyword evidence="10" id="KW-1185">Reference proteome</keyword>
<dbReference type="PROSITE" id="PS51686">
    <property type="entry name" value="SAM_MT_RSMB_NOP"/>
    <property type="match status" value="1"/>
</dbReference>
<dbReference type="InterPro" id="IPR029063">
    <property type="entry name" value="SAM-dependent_MTases_sf"/>
</dbReference>
<dbReference type="InterPro" id="IPR018314">
    <property type="entry name" value="RsmB/NOL1/NOP2-like_CS"/>
</dbReference>
<dbReference type="InterPro" id="IPR031341">
    <property type="entry name" value="Methyltr_RsmF_N"/>
</dbReference>
<evidence type="ECO:0000256" key="4">
    <source>
        <dbReference type="ARBA" id="ARBA00022679"/>
    </source>
</evidence>
<evidence type="ECO:0000256" key="5">
    <source>
        <dbReference type="ARBA" id="ARBA00022691"/>
    </source>
</evidence>
<feature type="domain" description="SAM-dependent MTase RsmB/NOP-type" evidence="8">
    <location>
        <begin position="22"/>
        <end position="302"/>
    </location>
</feature>
<dbReference type="GO" id="GO:0003723">
    <property type="term" value="F:RNA binding"/>
    <property type="evidence" value="ECO:0007669"/>
    <property type="project" value="UniProtKB-UniRule"/>
</dbReference>
<dbReference type="Pfam" id="PF01189">
    <property type="entry name" value="Methyltr_RsmB-F"/>
    <property type="match status" value="1"/>
</dbReference>
<keyword evidence="2" id="KW-0963">Cytoplasm</keyword>
<dbReference type="SUPFAM" id="SSF53335">
    <property type="entry name" value="S-adenosyl-L-methionine-dependent methyltransferases"/>
    <property type="match status" value="1"/>
</dbReference>
<dbReference type="RefSeq" id="WP_014967216.1">
    <property type="nucleotide sequence ID" value="NC_018664.1"/>
</dbReference>
<dbReference type="GO" id="GO:0008173">
    <property type="term" value="F:RNA methyltransferase activity"/>
    <property type="evidence" value="ECO:0007669"/>
    <property type="project" value="InterPro"/>
</dbReference>
<dbReference type="GO" id="GO:0001510">
    <property type="term" value="P:RNA methylation"/>
    <property type="evidence" value="ECO:0007669"/>
    <property type="project" value="InterPro"/>
</dbReference>
<dbReference type="EMBL" id="CP003326">
    <property type="protein sequence ID" value="AFS78079.1"/>
    <property type="molecule type" value="Genomic_DNA"/>
</dbReference>
<evidence type="ECO:0000313" key="9">
    <source>
        <dbReference type="EMBL" id="AFS78079.1"/>
    </source>
</evidence>
<evidence type="ECO:0000313" key="10">
    <source>
        <dbReference type="Proteomes" id="UP000006094"/>
    </source>
</evidence>
<dbReference type="GO" id="GO:0006396">
    <property type="term" value="P:RNA processing"/>
    <property type="evidence" value="ECO:0007669"/>
    <property type="project" value="InterPro"/>
</dbReference>
<dbReference type="Pfam" id="PF17126">
    <property type="entry name" value="RsmF_methylt_CI"/>
    <property type="match status" value="1"/>
</dbReference>
<dbReference type="InterPro" id="IPR049560">
    <property type="entry name" value="MeTrfase_RsmB-F_NOP2_cat"/>
</dbReference>
<evidence type="ECO:0000256" key="3">
    <source>
        <dbReference type="ARBA" id="ARBA00022603"/>
    </source>
</evidence>
<dbReference type="STRING" id="1128398.Curi_c10650"/>
<dbReference type="OrthoDB" id="9810297at2"/>
<dbReference type="GO" id="GO:0008757">
    <property type="term" value="F:S-adenosylmethionine-dependent methyltransferase activity"/>
    <property type="evidence" value="ECO:0007669"/>
    <property type="project" value="InterPro"/>
</dbReference>
<evidence type="ECO:0000256" key="1">
    <source>
        <dbReference type="ARBA" id="ARBA00007494"/>
    </source>
</evidence>
<evidence type="ECO:0000256" key="7">
    <source>
        <dbReference type="PROSITE-ProRule" id="PRU01023"/>
    </source>
</evidence>
<dbReference type="HOGENOM" id="CLU_005316_6_1_9"/>
<dbReference type="Gene3D" id="2.30.130.60">
    <property type="match status" value="1"/>
</dbReference>
<dbReference type="InterPro" id="IPR027391">
    <property type="entry name" value="Nol1_Nop2_Fmu_2"/>
</dbReference>
<keyword evidence="4 7" id="KW-0808">Transferase</keyword>
<gene>
    <name evidence="9" type="primary">rsmF</name>
    <name evidence="9" type="ordered locus">Curi_c10650</name>
</gene>
<dbReference type="CDD" id="cd21147">
    <property type="entry name" value="RsmF_methylt_CTD1"/>
    <property type="match status" value="1"/>
</dbReference>
<name>K0AXZ5_GOTA9</name>
<dbReference type="Pfam" id="PF17125">
    <property type="entry name" value="Methyltr_RsmF_N"/>
    <property type="match status" value="1"/>
</dbReference>
<accession>K0AXZ5</accession>
<dbReference type="InterPro" id="IPR001678">
    <property type="entry name" value="MeTrfase_RsmB-F_NOP2_dom"/>
</dbReference>
<dbReference type="CDD" id="cd02440">
    <property type="entry name" value="AdoMet_MTases"/>
    <property type="match status" value="1"/>
</dbReference>
<dbReference type="Pfam" id="PF13636">
    <property type="entry name" value="Methyltranf_PUA"/>
    <property type="match status" value="1"/>
</dbReference>
<dbReference type="InterPro" id="IPR031340">
    <property type="entry name" value="RsmF_methylt_CI"/>
</dbReference>
<feature type="binding site" evidence="7">
    <location>
        <begin position="110"/>
        <end position="116"/>
    </location>
    <ligand>
        <name>S-adenosyl-L-methionine</name>
        <dbReference type="ChEBI" id="CHEBI:59789"/>
    </ligand>
</feature>